<feature type="transmembrane region" description="Helical" evidence="1">
    <location>
        <begin position="7"/>
        <end position="28"/>
    </location>
</feature>
<name>A0A1G7WSW9_9FLAO</name>
<reference evidence="3" key="1">
    <citation type="submission" date="2016-10" db="EMBL/GenBank/DDBJ databases">
        <authorList>
            <person name="Varghese N."/>
            <person name="Submissions S."/>
        </authorList>
    </citation>
    <scope>NUCLEOTIDE SEQUENCE [LARGE SCALE GENOMIC DNA]</scope>
    <source>
        <strain evidence="3">DSM 15363</strain>
    </source>
</reference>
<evidence type="ECO:0000256" key="1">
    <source>
        <dbReference type="SAM" id="Phobius"/>
    </source>
</evidence>
<dbReference type="AlphaFoldDB" id="A0A1G7WSW9"/>
<organism evidence="2 3">
    <name type="scientific">Winogradskyella thalassocola</name>
    <dbReference type="NCBI Taxonomy" id="262004"/>
    <lineage>
        <taxon>Bacteria</taxon>
        <taxon>Pseudomonadati</taxon>
        <taxon>Bacteroidota</taxon>
        <taxon>Flavobacteriia</taxon>
        <taxon>Flavobacteriales</taxon>
        <taxon>Flavobacteriaceae</taxon>
        <taxon>Winogradskyella</taxon>
    </lineage>
</organism>
<evidence type="ECO:0000313" key="3">
    <source>
        <dbReference type="Proteomes" id="UP000199492"/>
    </source>
</evidence>
<feature type="transmembrane region" description="Helical" evidence="1">
    <location>
        <begin position="40"/>
        <end position="60"/>
    </location>
</feature>
<keyword evidence="1" id="KW-0472">Membrane</keyword>
<feature type="transmembrane region" description="Helical" evidence="1">
    <location>
        <begin position="326"/>
        <end position="353"/>
    </location>
</feature>
<dbReference type="Proteomes" id="UP000199492">
    <property type="component" value="Unassembled WGS sequence"/>
</dbReference>
<feature type="transmembrane region" description="Helical" evidence="1">
    <location>
        <begin position="147"/>
        <end position="167"/>
    </location>
</feature>
<feature type="transmembrane region" description="Helical" evidence="1">
    <location>
        <begin position="365"/>
        <end position="384"/>
    </location>
</feature>
<dbReference type="STRING" id="262004.SAMN04489796_101478"/>
<feature type="transmembrane region" description="Helical" evidence="1">
    <location>
        <begin position="121"/>
        <end position="140"/>
    </location>
</feature>
<evidence type="ECO:0008006" key="4">
    <source>
        <dbReference type="Google" id="ProtNLM"/>
    </source>
</evidence>
<keyword evidence="3" id="KW-1185">Reference proteome</keyword>
<proteinExistence type="predicted"/>
<sequence>MKIIKTYRLFFGSLAFGVLLWLITFFFLPVEVTEDIKPKTILFIVSCYLSSVLGFILFKFKTSTVNTSTHNTSFFKFLTLFLLFCFVLRWIDLFFLREISLSNDAITNRNQSAFHSHKSNIIFVIASLFKSLYFFPFVIALKSKYRFNFYTILVMLLLLFPLVEGLLFGSRKPFFEVFLILIISIFYYKKPNINLKSISVVLISAIGLLVISASILFSREESKEGSVDVRNEIINGKYNDLLKPNDQVLNYFEDESISSAQKDYALIILQSSQYITHGVFEYNHIIDMPDLAVTKGMYTFYPFRKFFNKLGFITEFDNVNPSPRKFVYLTAFGSLYIDFRWFTLLFFFLFGMFQRYVYDKSFSSSIHSPILIYLTIINVFLPILNYMRGAGIYPIVGFLFVLITHYYFLKISNEKSTNT</sequence>
<keyword evidence="1" id="KW-1133">Transmembrane helix</keyword>
<gene>
    <name evidence="2" type="ORF">SAMN04489796_101478</name>
</gene>
<feature type="transmembrane region" description="Helical" evidence="1">
    <location>
        <begin position="390"/>
        <end position="409"/>
    </location>
</feature>
<keyword evidence="1" id="KW-0812">Transmembrane</keyword>
<protein>
    <recommendedName>
        <fullName evidence="4">Oligosaccharide repeat unit polymerase</fullName>
    </recommendedName>
</protein>
<feature type="transmembrane region" description="Helical" evidence="1">
    <location>
        <begin position="200"/>
        <end position="217"/>
    </location>
</feature>
<accession>A0A1G7WSW9</accession>
<feature type="transmembrane region" description="Helical" evidence="1">
    <location>
        <begin position="72"/>
        <end position="91"/>
    </location>
</feature>
<dbReference type="EMBL" id="FNCZ01000001">
    <property type="protein sequence ID" value="SDG74994.1"/>
    <property type="molecule type" value="Genomic_DNA"/>
</dbReference>
<feature type="transmembrane region" description="Helical" evidence="1">
    <location>
        <begin position="173"/>
        <end position="188"/>
    </location>
</feature>
<evidence type="ECO:0000313" key="2">
    <source>
        <dbReference type="EMBL" id="SDG74994.1"/>
    </source>
</evidence>